<evidence type="ECO:0000313" key="1">
    <source>
        <dbReference type="EMBL" id="GBP70463.1"/>
    </source>
</evidence>
<name>A0A4C1Y533_EUMVA</name>
<dbReference type="AlphaFoldDB" id="A0A4C1Y533"/>
<evidence type="ECO:0000313" key="2">
    <source>
        <dbReference type="Proteomes" id="UP000299102"/>
    </source>
</evidence>
<keyword evidence="2" id="KW-1185">Reference proteome</keyword>
<dbReference type="EMBL" id="BGZK01001075">
    <property type="protein sequence ID" value="GBP70463.1"/>
    <property type="molecule type" value="Genomic_DNA"/>
</dbReference>
<protein>
    <submittedName>
        <fullName evidence="1">Uncharacterized protein</fullName>
    </submittedName>
</protein>
<accession>A0A4C1Y533</accession>
<reference evidence="1 2" key="1">
    <citation type="journal article" date="2019" name="Commun. Biol.">
        <title>The bagworm genome reveals a unique fibroin gene that provides high tensile strength.</title>
        <authorList>
            <person name="Kono N."/>
            <person name="Nakamura H."/>
            <person name="Ohtoshi R."/>
            <person name="Tomita M."/>
            <person name="Numata K."/>
            <person name="Arakawa K."/>
        </authorList>
    </citation>
    <scope>NUCLEOTIDE SEQUENCE [LARGE SCALE GENOMIC DNA]</scope>
</reference>
<proteinExistence type="predicted"/>
<sequence length="107" mass="12010">MTGLDWSKKGLHIKRRLLKSSEIDYKSNLVKRTTRQEVEKTLNPLGRRSQKISWLRLVLHSTGPTEMGIFGGVKPKTFDGCIHSSRGAGEDEALDESAVCLLVFVVR</sequence>
<gene>
    <name evidence="1" type="ORF">EVAR_52804_1</name>
</gene>
<comment type="caution">
    <text evidence="1">The sequence shown here is derived from an EMBL/GenBank/DDBJ whole genome shotgun (WGS) entry which is preliminary data.</text>
</comment>
<organism evidence="1 2">
    <name type="scientific">Eumeta variegata</name>
    <name type="common">Bagworm moth</name>
    <name type="synonym">Eumeta japonica</name>
    <dbReference type="NCBI Taxonomy" id="151549"/>
    <lineage>
        <taxon>Eukaryota</taxon>
        <taxon>Metazoa</taxon>
        <taxon>Ecdysozoa</taxon>
        <taxon>Arthropoda</taxon>
        <taxon>Hexapoda</taxon>
        <taxon>Insecta</taxon>
        <taxon>Pterygota</taxon>
        <taxon>Neoptera</taxon>
        <taxon>Endopterygota</taxon>
        <taxon>Lepidoptera</taxon>
        <taxon>Glossata</taxon>
        <taxon>Ditrysia</taxon>
        <taxon>Tineoidea</taxon>
        <taxon>Psychidae</taxon>
        <taxon>Oiketicinae</taxon>
        <taxon>Eumeta</taxon>
    </lineage>
</organism>
<dbReference type="Proteomes" id="UP000299102">
    <property type="component" value="Unassembled WGS sequence"/>
</dbReference>